<protein>
    <submittedName>
        <fullName evidence="1">Uncharacterized protein</fullName>
    </submittedName>
</protein>
<accession>A0A9P0K618</accession>
<evidence type="ECO:0000313" key="2">
    <source>
        <dbReference type="Proteomes" id="UP001152888"/>
    </source>
</evidence>
<gene>
    <name evidence="1" type="ORF">ACAOBT_LOCUS6114</name>
</gene>
<keyword evidence="2" id="KW-1185">Reference proteome</keyword>
<reference evidence="1" key="1">
    <citation type="submission" date="2022-03" db="EMBL/GenBank/DDBJ databases">
        <authorList>
            <person name="Sayadi A."/>
        </authorList>
    </citation>
    <scope>NUCLEOTIDE SEQUENCE</scope>
</reference>
<dbReference type="AlphaFoldDB" id="A0A9P0K618"/>
<dbReference type="EMBL" id="CAKOFQ010006721">
    <property type="protein sequence ID" value="CAH1965006.1"/>
    <property type="molecule type" value="Genomic_DNA"/>
</dbReference>
<sequence length="115" mass="13029">MLLVFCEFWSLIFAINEYTKVQDLDQQHYAPISCYGPISSCKKVKALVENVAFSVVQCEICQKCTCDENGNFGSGDQCRSDEVEALDGVRRVSTVLGNRMPTYVYSLEDNVTYWC</sequence>
<name>A0A9P0K618_ACAOB</name>
<evidence type="ECO:0000313" key="1">
    <source>
        <dbReference type="EMBL" id="CAH1965006.1"/>
    </source>
</evidence>
<comment type="caution">
    <text evidence="1">The sequence shown here is derived from an EMBL/GenBank/DDBJ whole genome shotgun (WGS) entry which is preliminary data.</text>
</comment>
<dbReference type="Proteomes" id="UP001152888">
    <property type="component" value="Unassembled WGS sequence"/>
</dbReference>
<proteinExistence type="predicted"/>
<organism evidence="1 2">
    <name type="scientific">Acanthoscelides obtectus</name>
    <name type="common">Bean weevil</name>
    <name type="synonym">Bruchus obtectus</name>
    <dbReference type="NCBI Taxonomy" id="200917"/>
    <lineage>
        <taxon>Eukaryota</taxon>
        <taxon>Metazoa</taxon>
        <taxon>Ecdysozoa</taxon>
        <taxon>Arthropoda</taxon>
        <taxon>Hexapoda</taxon>
        <taxon>Insecta</taxon>
        <taxon>Pterygota</taxon>
        <taxon>Neoptera</taxon>
        <taxon>Endopterygota</taxon>
        <taxon>Coleoptera</taxon>
        <taxon>Polyphaga</taxon>
        <taxon>Cucujiformia</taxon>
        <taxon>Chrysomeloidea</taxon>
        <taxon>Chrysomelidae</taxon>
        <taxon>Bruchinae</taxon>
        <taxon>Bruchini</taxon>
        <taxon>Acanthoscelides</taxon>
    </lineage>
</organism>